<dbReference type="GO" id="GO:0005743">
    <property type="term" value="C:mitochondrial inner membrane"/>
    <property type="evidence" value="ECO:0007669"/>
    <property type="project" value="TreeGrafter"/>
</dbReference>
<dbReference type="UniPathway" id="UPA00232"/>
<dbReference type="Gene3D" id="1.10.357.10">
    <property type="entry name" value="Tetracycline Repressor, domain 2"/>
    <property type="match status" value="1"/>
</dbReference>
<evidence type="ECO:0000256" key="2">
    <source>
        <dbReference type="ARBA" id="ARBA00004749"/>
    </source>
</evidence>
<protein>
    <recommendedName>
        <fullName evidence="8">Ubiquinone biosynthesis protein</fullName>
    </recommendedName>
</protein>
<gene>
    <name evidence="10" type="ORF">CANCADRAFT_26456</name>
</gene>
<evidence type="ECO:0000256" key="5">
    <source>
        <dbReference type="ARBA" id="ARBA00022946"/>
    </source>
</evidence>
<feature type="domain" description="COQ9 C-terminal" evidence="9">
    <location>
        <begin position="109"/>
        <end position="168"/>
    </location>
</feature>
<dbReference type="Pfam" id="PF08511">
    <property type="entry name" value="COQ9"/>
    <property type="match status" value="1"/>
</dbReference>
<proteinExistence type="inferred from homology"/>
<name>A0A1E4THE7_9ASCO</name>
<comment type="subcellular location">
    <subcellularLocation>
        <location evidence="1 8">Mitochondrion</location>
    </subcellularLocation>
</comment>
<dbReference type="PANTHER" id="PTHR21427:SF19">
    <property type="entry name" value="UBIQUINONE BIOSYNTHESIS PROTEIN COQ9, MITOCHONDRIAL"/>
    <property type="match status" value="1"/>
</dbReference>
<dbReference type="NCBIfam" id="TIGR02396">
    <property type="entry name" value="diverge_rpsU"/>
    <property type="match status" value="1"/>
</dbReference>
<dbReference type="Proteomes" id="UP000095023">
    <property type="component" value="Unassembled WGS sequence"/>
</dbReference>
<dbReference type="InterPro" id="IPR013718">
    <property type="entry name" value="COQ9_C"/>
</dbReference>
<dbReference type="PANTHER" id="PTHR21427">
    <property type="entry name" value="UBIQUINONE BIOSYNTHESIS PROTEIN COQ9, MITOCHONDRIAL"/>
    <property type="match status" value="1"/>
</dbReference>
<evidence type="ECO:0000313" key="10">
    <source>
        <dbReference type="EMBL" id="ODV91182.1"/>
    </source>
</evidence>
<keyword evidence="7 8" id="KW-0496">Mitochondrion</keyword>
<dbReference type="GO" id="GO:0008289">
    <property type="term" value="F:lipid binding"/>
    <property type="evidence" value="ECO:0007669"/>
    <property type="project" value="UniProtKB-UniRule"/>
</dbReference>
<reference evidence="11" key="1">
    <citation type="submission" date="2016-02" db="EMBL/GenBank/DDBJ databases">
        <title>Comparative genomics of biotechnologically important yeasts.</title>
        <authorList>
            <consortium name="DOE Joint Genome Institute"/>
            <person name="Riley R."/>
            <person name="Haridas S."/>
            <person name="Wolfe K.H."/>
            <person name="Lopes M.R."/>
            <person name="Hittinger C.T."/>
            <person name="Goker M."/>
            <person name="Salamov A."/>
            <person name="Wisecaver J."/>
            <person name="Long T.M."/>
            <person name="Aerts A.L."/>
            <person name="Barry K."/>
            <person name="Choi C."/>
            <person name="Clum A."/>
            <person name="Coughlan A.Y."/>
            <person name="Deshpande S."/>
            <person name="Douglass A.P."/>
            <person name="Hanson S.J."/>
            <person name="Klenk H.-P."/>
            <person name="Labutti K."/>
            <person name="Lapidus A."/>
            <person name="Lindquist E."/>
            <person name="Lipzen A."/>
            <person name="Meier-Kolthoff J.P."/>
            <person name="Ohm R.A."/>
            <person name="Otillar R.P."/>
            <person name="Pangilinan J."/>
            <person name="Peng Y."/>
            <person name="Rokas A."/>
            <person name="Rosa C.A."/>
            <person name="Scheuner C."/>
            <person name="Sibirny A.A."/>
            <person name="Slot J.C."/>
            <person name="Stielow J.B."/>
            <person name="Sun H."/>
            <person name="Kurtzman C.P."/>
            <person name="Blackwell M."/>
            <person name="Jeffries T.W."/>
            <person name="Grigoriev I.V."/>
        </authorList>
    </citation>
    <scope>NUCLEOTIDE SEQUENCE [LARGE SCALE GENOMIC DNA]</scope>
    <source>
        <strain evidence="11">NRRL Y-17796</strain>
    </source>
</reference>
<dbReference type="GO" id="GO:0006744">
    <property type="term" value="P:ubiquinone biosynthetic process"/>
    <property type="evidence" value="ECO:0007669"/>
    <property type="project" value="UniProtKB-UniRule"/>
</dbReference>
<dbReference type="EMBL" id="KV453842">
    <property type="protein sequence ID" value="ODV91182.1"/>
    <property type="molecule type" value="Genomic_DNA"/>
</dbReference>
<dbReference type="OrthoDB" id="619536at2759"/>
<evidence type="ECO:0000256" key="1">
    <source>
        <dbReference type="ARBA" id="ARBA00004173"/>
    </source>
</evidence>
<evidence type="ECO:0000256" key="7">
    <source>
        <dbReference type="ARBA" id="ARBA00023128"/>
    </source>
</evidence>
<accession>A0A1E4THE7</accession>
<evidence type="ECO:0000313" key="11">
    <source>
        <dbReference type="Proteomes" id="UP000095023"/>
    </source>
</evidence>
<evidence type="ECO:0000256" key="8">
    <source>
        <dbReference type="RuleBase" id="RU366063"/>
    </source>
</evidence>
<keyword evidence="5" id="KW-0809">Transit peptide</keyword>
<dbReference type="AlphaFoldDB" id="A0A1E4THE7"/>
<sequence>MTLKAKILAEALKFVPEQGFTEAALASACRELGYTDTALSIFSDGALDLLLKHLDFSRASLAEYTLETSSSNWVDNLSELGVYRLRQNLPVRNHLGQGLALGLNPTNIPLFISQLALLADELAYKAGYSTSDVDWYTTRAAIGALYGASEVYMCKDHSNQCKDTISLFMAGVHQLKNANHNISKTTEWGSFTLRSTYNLLASLLAKG</sequence>
<evidence type="ECO:0000256" key="4">
    <source>
        <dbReference type="ARBA" id="ARBA00022688"/>
    </source>
</evidence>
<keyword evidence="11" id="KW-1185">Reference proteome</keyword>
<keyword evidence="6 8" id="KW-0446">Lipid-binding</keyword>
<keyword evidence="4 8" id="KW-0831">Ubiquinone biosynthesis</keyword>
<dbReference type="InterPro" id="IPR012762">
    <property type="entry name" value="Ubiq_biosynth_COQ9"/>
</dbReference>
<evidence type="ECO:0000256" key="3">
    <source>
        <dbReference type="ARBA" id="ARBA00010766"/>
    </source>
</evidence>
<comment type="function">
    <text evidence="8">Membrane-associated protein that warps the membrane surface to access and bind aromatic isoprenes with high specificity, including ubiquinone (CoQ) isoprene intermediates and presents them directly to Coq7, therefore facilitating the Coq7-mediated hydroxylase step. Participates in the biosynthesis of coenzyme Q, also named ubiquinone, an essential lipid-soluble electron transporter for aerobic cellular respiration.</text>
</comment>
<organism evidence="10 11">
    <name type="scientific">Tortispora caseinolytica NRRL Y-17796</name>
    <dbReference type="NCBI Taxonomy" id="767744"/>
    <lineage>
        <taxon>Eukaryota</taxon>
        <taxon>Fungi</taxon>
        <taxon>Dikarya</taxon>
        <taxon>Ascomycota</taxon>
        <taxon>Saccharomycotina</taxon>
        <taxon>Trigonopsidomycetes</taxon>
        <taxon>Trigonopsidales</taxon>
        <taxon>Trigonopsidaceae</taxon>
        <taxon>Tortispora</taxon>
    </lineage>
</organism>
<comment type="similarity">
    <text evidence="3 8">Belongs to the COQ9 family.</text>
</comment>
<evidence type="ECO:0000256" key="6">
    <source>
        <dbReference type="ARBA" id="ARBA00023121"/>
    </source>
</evidence>
<evidence type="ECO:0000259" key="9">
    <source>
        <dbReference type="Pfam" id="PF08511"/>
    </source>
</evidence>
<comment type="pathway">
    <text evidence="2 8">Cofactor biosynthesis; ubiquinone biosynthesis.</text>
</comment>